<evidence type="ECO:0000313" key="5">
    <source>
        <dbReference type="EMBL" id="PSN69010.1"/>
    </source>
</evidence>
<dbReference type="AlphaFoldDB" id="A0A2T2NUD3"/>
<feature type="non-terminal residue" evidence="5">
    <location>
        <position position="1"/>
    </location>
</feature>
<dbReference type="Gene3D" id="3.10.350.10">
    <property type="entry name" value="LysM domain"/>
    <property type="match status" value="1"/>
</dbReference>
<dbReference type="InterPro" id="IPR018392">
    <property type="entry name" value="LysM"/>
</dbReference>
<evidence type="ECO:0000259" key="4">
    <source>
        <dbReference type="PROSITE" id="PS51782"/>
    </source>
</evidence>
<accession>A0A2T2NUD3</accession>
<evidence type="ECO:0000256" key="3">
    <source>
        <dbReference type="ARBA" id="ARBA00023026"/>
    </source>
</evidence>
<dbReference type="GO" id="GO:0008061">
    <property type="term" value="F:chitin binding"/>
    <property type="evidence" value="ECO:0007669"/>
    <property type="project" value="UniProtKB-KW"/>
</dbReference>
<dbReference type="Proteomes" id="UP000240883">
    <property type="component" value="Unassembled WGS sequence"/>
</dbReference>
<keyword evidence="1" id="KW-0147">Chitin-binding</keyword>
<protein>
    <recommendedName>
        <fullName evidence="4">LysM domain-containing protein</fullName>
    </recommendedName>
</protein>
<dbReference type="PANTHER" id="PTHR34997">
    <property type="entry name" value="AM15"/>
    <property type="match status" value="1"/>
</dbReference>
<keyword evidence="2" id="KW-0732">Signal</keyword>
<keyword evidence="3" id="KW-0843">Virulence</keyword>
<evidence type="ECO:0000256" key="1">
    <source>
        <dbReference type="ARBA" id="ARBA00022669"/>
    </source>
</evidence>
<proteinExistence type="predicted"/>
<organism evidence="5 6">
    <name type="scientific">Corynespora cassiicola Philippines</name>
    <dbReference type="NCBI Taxonomy" id="1448308"/>
    <lineage>
        <taxon>Eukaryota</taxon>
        <taxon>Fungi</taxon>
        <taxon>Dikarya</taxon>
        <taxon>Ascomycota</taxon>
        <taxon>Pezizomycotina</taxon>
        <taxon>Dothideomycetes</taxon>
        <taxon>Pleosporomycetidae</taxon>
        <taxon>Pleosporales</taxon>
        <taxon>Corynesporascaceae</taxon>
        <taxon>Corynespora</taxon>
    </lineage>
</organism>
<gene>
    <name evidence="5" type="ORF">BS50DRAFT_490715</name>
</gene>
<feature type="domain" description="LysM" evidence="4">
    <location>
        <begin position="1"/>
        <end position="48"/>
    </location>
</feature>
<dbReference type="PROSITE" id="PS51782">
    <property type="entry name" value="LYSM"/>
    <property type="match status" value="1"/>
</dbReference>
<dbReference type="EMBL" id="KZ678133">
    <property type="protein sequence ID" value="PSN69010.1"/>
    <property type="molecule type" value="Genomic_DNA"/>
</dbReference>
<dbReference type="STRING" id="1448308.A0A2T2NUD3"/>
<sequence length="136" mass="15114">ATYIVDSGENCGTVVSRFNNFTATDLYKWNPYIGQECFGLRAYVPVCIGVSGYEYPGPVEGGDIFTPDQTPVPVMPGIVDNCTKFEYTDSTGFPTLPTIFSTNNITKQQWNSWNFKTQDPDADWASWAGYFSCVEA</sequence>
<name>A0A2T2NUD3_CORCC</name>
<dbReference type="PANTHER" id="PTHR34997:SF2">
    <property type="entry name" value="LYSM DOMAIN-CONTAINING PROTEIN-RELATED"/>
    <property type="match status" value="1"/>
</dbReference>
<evidence type="ECO:0000256" key="2">
    <source>
        <dbReference type="ARBA" id="ARBA00022729"/>
    </source>
</evidence>
<keyword evidence="6" id="KW-1185">Reference proteome</keyword>
<evidence type="ECO:0000313" key="6">
    <source>
        <dbReference type="Proteomes" id="UP000240883"/>
    </source>
</evidence>
<dbReference type="InterPro" id="IPR052210">
    <property type="entry name" value="LysM1-like"/>
</dbReference>
<dbReference type="OrthoDB" id="2281372at2759"/>
<dbReference type="InterPro" id="IPR036779">
    <property type="entry name" value="LysM_dom_sf"/>
</dbReference>
<reference evidence="5 6" key="1">
    <citation type="journal article" date="2018" name="Front. Microbiol.">
        <title>Genome-Wide Analysis of Corynespora cassiicola Leaf Fall Disease Putative Effectors.</title>
        <authorList>
            <person name="Lopez D."/>
            <person name="Ribeiro S."/>
            <person name="Label P."/>
            <person name="Fumanal B."/>
            <person name="Venisse J.S."/>
            <person name="Kohler A."/>
            <person name="de Oliveira R.R."/>
            <person name="Labutti K."/>
            <person name="Lipzen A."/>
            <person name="Lail K."/>
            <person name="Bauer D."/>
            <person name="Ohm R.A."/>
            <person name="Barry K.W."/>
            <person name="Spatafora J."/>
            <person name="Grigoriev I.V."/>
            <person name="Martin F.M."/>
            <person name="Pujade-Renaud V."/>
        </authorList>
    </citation>
    <scope>NUCLEOTIDE SEQUENCE [LARGE SCALE GENOMIC DNA]</scope>
    <source>
        <strain evidence="5 6">Philippines</strain>
    </source>
</reference>